<dbReference type="InParanoid" id="E3KT12"/>
<keyword evidence="3" id="KW-1185">Reference proteome</keyword>
<proteinExistence type="predicted"/>
<evidence type="ECO:0000313" key="3">
    <source>
        <dbReference type="Proteomes" id="UP000008783"/>
    </source>
</evidence>
<dbReference type="VEuPathDB" id="FungiDB:PGTG_13626"/>
<sequence>MLAHLGDSWDDLAVSNDNDGPVGPQLNDEDDDTVHREEIQNKCLYFNYLNGTLPIPSN</sequence>
<dbReference type="AlphaFoldDB" id="E3KT12"/>
<dbReference type="KEGG" id="pgr:PGTG_13626"/>
<dbReference type="Proteomes" id="UP000008783">
    <property type="component" value="Unassembled WGS sequence"/>
</dbReference>
<dbReference type="EMBL" id="DS178306">
    <property type="protein sequence ID" value="EFP87398.1"/>
    <property type="molecule type" value="Genomic_DNA"/>
</dbReference>
<dbReference type="RefSeq" id="XP_003331817.1">
    <property type="nucleotide sequence ID" value="XM_003331769.1"/>
</dbReference>
<organism evidence="2 3">
    <name type="scientific">Puccinia graminis f. sp. tritici (strain CRL 75-36-700-3 / race SCCL)</name>
    <name type="common">Black stem rust fungus</name>
    <dbReference type="NCBI Taxonomy" id="418459"/>
    <lineage>
        <taxon>Eukaryota</taxon>
        <taxon>Fungi</taxon>
        <taxon>Dikarya</taxon>
        <taxon>Basidiomycota</taxon>
        <taxon>Pucciniomycotina</taxon>
        <taxon>Pucciniomycetes</taxon>
        <taxon>Pucciniales</taxon>
        <taxon>Pucciniaceae</taxon>
        <taxon>Puccinia</taxon>
    </lineage>
</organism>
<reference key="1">
    <citation type="submission" date="2007-01" db="EMBL/GenBank/DDBJ databases">
        <title>The Genome Sequence of Puccinia graminis f. sp. tritici Strain CRL 75-36-700-3.</title>
        <authorList>
            <consortium name="The Broad Institute Genome Sequencing Platform"/>
            <person name="Birren B."/>
            <person name="Lander E."/>
            <person name="Galagan J."/>
            <person name="Nusbaum C."/>
            <person name="Devon K."/>
            <person name="Cuomo C."/>
            <person name="Jaffe D."/>
            <person name="Butler J."/>
            <person name="Alvarez P."/>
            <person name="Gnerre S."/>
            <person name="Grabherr M."/>
            <person name="Mauceli E."/>
            <person name="Brockman W."/>
            <person name="Young S."/>
            <person name="LaButti K."/>
            <person name="Sykes S."/>
            <person name="DeCaprio D."/>
            <person name="Crawford M."/>
            <person name="Koehrsen M."/>
            <person name="Engels R."/>
            <person name="Montgomery P."/>
            <person name="Pearson M."/>
            <person name="Howarth C."/>
            <person name="Larson L."/>
            <person name="White J."/>
            <person name="Zeng Q."/>
            <person name="Kodira C."/>
            <person name="Yandava C."/>
            <person name="Alvarado L."/>
            <person name="O'Leary S."/>
            <person name="Szabo L."/>
            <person name="Dean R."/>
            <person name="Schein J."/>
        </authorList>
    </citation>
    <scope>NUCLEOTIDE SEQUENCE</scope>
    <source>
        <strain>CRL 75-36-700-3</strain>
    </source>
</reference>
<reference evidence="3" key="2">
    <citation type="journal article" date="2011" name="Proc. Natl. Acad. Sci. U.S.A.">
        <title>Obligate biotrophy features unraveled by the genomic analysis of rust fungi.</title>
        <authorList>
            <person name="Duplessis S."/>
            <person name="Cuomo C.A."/>
            <person name="Lin Y.-C."/>
            <person name="Aerts A."/>
            <person name="Tisserant E."/>
            <person name="Veneault-Fourrey C."/>
            <person name="Joly D.L."/>
            <person name="Hacquard S."/>
            <person name="Amselem J."/>
            <person name="Cantarel B.L."/>
            <person name="Chiu R."/>
            <person name="Coutinho P.M."/>
            <person name="Feau N."/>
            <person name="Field M."/>
            <person name="Frey P."/>
            <person name="Gelhaye E."/>
            <person name="Goldberg J."/>
            <person name="Grabherr M.G."/>
            <person name="Kodira C.D."/>
            <person name="Kohler A."/>
            <person name="Kuees U."/>
            <person name="Lindquist E.A."/>
            <person name="Lucas S.M."/>
            <person name="Mago R."/>
            <person name="Mauceli E."/>
            <person name="Morin E."/>
            <person name="Murat C."/>
            <person name="Pangilinan J.L."/>
            <person name="Park R."/>
            <person name="Pearson M."/>
            <person name="Quesneville H."/>
            <person name="Rouhier N."/>
            <person name="Sakthikumar S."/>
            <person name="Salamov A.A."/>
            <person name="Schmutz J."/>
            <person name="Selles B."/>
            <person name="Shapiro H."/>
            <person name="Tanguay P."/>
            <person name="Tuskan G.A."/>
            <person name="Henrissat B."/>
            <person name="Van de Peer Y."/>
            <person name="Rouze P."/>
            <person name="Ellis J.G."/>
            <person name="Dodds P.N."/>
            <person name="Schein J.E."/>
            <person name="Zhong S."/>
            <person name="Hamelin R.C."/>
            <person name="Grigoriev I.V."/>
            <person name="Szabo L.J."/>
            <person name="Martin F."/>
        </authorList>
    </citation>
    <scope>NUCLEOTIDE SEQUENCE [LARGE SCALE GENOMIC DNA]</scope>
    <source>
        <strain evidence="3">CRL 75-36-700-3 / race SCCL</strain>
    </source>
</reference>
<evidence type="ECO:0000256" key="1">
    <source>
        <dbReference type="SAM" id="MobiDB-lite"/>
    </source>
</evidence>
<name>E3KT12_PUCGT</name>
<gene>
    <name evidence="2" type="ORF">PGTG_13626</name>
</gene>
<evidence type="ECO:0000313" key="2">
    <source>
        <dbReference type="EMBL" id="EFP87398.1"/>
    </source>
</evidence>
<accession>E3KT12</accession>
<dbReference type="HOGENOM" id="CLU_2980161_0_0_1"/>
<dbReference type="GeneID" id="10538127"/>
<protein>
    <submittedName>
        <fullName evidence="2">Uncharacterized protein</fullName>
    </submittedName>
</protein>
<feature type="region of interest" description="Disordered" evidence="1">
    <location>
        <begin position="1"/>
        <end position="33"/>
    </location>
</feature>